<protein>
    <submittedName>
        <fullName evidence="1">Uncharacterized protein</fullName>
    </submittedName>
</protein>
<organism evidence="1">
    <name type="scientific">Picea sitchensis</name>
    <name type="common">Sitka spruce</name>
    <name type="synonym">Pinus sitchensis</name>
    <dbReference type="NCBI Taxonomy" id="3332"/>
    <lineage>
        <taxon>Eukaryota</taxon>
        <taxon>Viridiplantae</taxon>
        <taxon>Streptophyta</taxon>
        <taxon>Embryophyta</taxon>
        <taxon>Tracheophyta</taxon>
        <taxon>Spermatophyta</taxon>
        <taxon>Pinopsida</taxon>
        <taxon>Pinidae</taxon>
        <taxon>Conifers I</taxon>
        <taxon>Pinales</taxon>
        <taxon>Pinaceae</taxon>
        <taxon>Picea</taxon>
    </lineage>
</organism>
<evidence type="ECO:0000313" key="1">
    <source>
        <dbReference type="EMBL" id="ABK20878.1"/>
    </source>
</evidence>
<sequence length="37" mass="4091">MGWAAMSLPLKPCLGSSASSSRPIRFCMLNCYKLQKN</sequence>
<dbReference type="EMBL" id="EF081474">
    <property type="protein sequence ID" value="ABK20878.1"/>
    <property type="molecule type" value="mRNA"/>
</dbReference>
<proteinExistence type="evidence at transcript level"/>
<accession>A9NJR7</accession>
<name>A9NJR7_PICSI</name>
<reference evidence="1" key="1">
    <citation type="journal article" date="2008" name="BMC Genomics">
        <title>A conifer genomics resource of 200,000 spruce (Picea spp.) ESTs and 6,464 high-quality, sequence-finished full-length cDNAs for Sitka spruce (Picea sitchensis).</title>
        <authorList>
            <person name="Ralph S.G."/>
            <person name="Chun H.J."/>
            <person name="Kolosova N."/>
            <person name="Cooper D."/>
            <person name="Oddy C."/>
            <person name="Ritland C.E."/>
            <person name="Kirkpatrick R."/>
            <person name="Moore R."/>
            <person name="Barber S."/>
            <person name="Holt R.A."/>
            <person name="Jones S.J."/>
            <person name="Marra M.A."/>
            <person name="Douglas C.J."/>
            <person name="Ritland K."/>
            <person name="Bohlmann J."/>
        </authorList>
    </citation>
    <scope>NUCLEOTIDE SEQUENCE</scope>
    <source>
        <tissue evidence="1">Bark</tissue>
    </source>
</reference>
<dbReference type="AlphaFoldDB" id="A9NJR7"/>